<proteinExistence type="inferred from homology"/>
<comment type="caution">
    <text evidence="5">The sequence shown here is derived from an EMBL/GenBank/DDBJ whole genome shotgun (WGS) entry which is preliminary data.</text>
</comment>
<dbReference type="NCBIfam" id="NF009793">
    <property type="entry name" value="PRK13285.1-1"/>
    <property type="match status" value="1"/>
</dbReference>
<comment type="subcellular location">
    <subcellularLocation>
        <location evidence="4">Cytoplasm</location>
    </subcellularLocation>
</comment>
<protein>
    <recommendedName>
        <fullName evidence="4">Flagellar assembly factor FliW</fullName>
    </recommendedName>
</protein>
<keyword evidence="4" id="KW-0143">Chaperone</keyword>
<dbReference type="InterPro" id="IPR003775">
    <property type="entry name" value="Flagellar_assembly_factor_FliW"/>
</dbReference>
<evidence type="ECO:0000256" key="1">
    <source>
        <dbReference type="ARBA" id="ARBA00022490"/>
    </source>
</evidence>
<dbReference type="InterPro" id="IPR024046">
    <property type="entry name" value="Flagellar_assmbl_FliW_dom_sf"/>
</dbReference>
<comment type="similarity">
    <text evidence="4">Belongs to the FliW family.</text>
</comment>
<evidence type="ECO:0000313" key="5">
    <source>
        <dbReference type="EMBL" id="MDQ0202834.1"/>
    </source>
</evidence>
<keyword evidence="5" id="KW-0966">Cell projection</keyword>
<comment type="subunit">
    <text evidence="4">Interacts with translational regulator CsrA and flagellin(s).</text>
</comment>
<organism evidence="5 6">
    <name type="scientific">Pectinatus haikarae</name>
    <dbReference type="NCBI Taxonomy" id="349096"/>
    <lineage>
        <taxon>Bacteria</taxon>
        <taxon>Bacillati</taxon>
        <taxon>Bacillota</taxon>
        <taxon>Negativicutes</taxon>
        <taxon>Selenomonadales</taxon>
        <taxon>Selenomonadaceae</taxon>
        <taxon>Pectinatus</taxon>
    </lineage>
</organism>
<evidence type="ECO:0000256" key="2">
    <source>
        <dbReference type="ARBA" id="ARBA00022795"/>
    </source>
</evidence>
<dbReference type="SUPFAM" id="SSF141457">
    <property type="entry name" value="BH3618-like"/>
    <property type="match status" value="1"/>
</dbReference>
<keyword evidence="5" id="KW-0969">Cilium</keyword>
<keyword evidence="2 4" id="KW-1005">Bacterial flagellum biogenesis</keyword>
<gene>
    <name evidence="4" type="primary">fliW</name>
    <name evidence="5" type="ORF">J2S01_000527</name>
</gene>
<name>A0ABT9Y4S9_9FIRM</name>
<dbReference type="HAMAP" id="MF_01185">
    <property type="entry name" value="FliW"/>
    <property type="match status" value="1"/>
</dbReference>
<keyword evidence="1 4" id="KW-0963">Cytoplasm</keyword>
<reference evidence="5 6" key="1">
    <citation type="submission" date="2023-07" db="EMBL/GenBank/DDBJ databases">
        <title>Genomic Encyclopedia of Type Strains, Phase IV (KMG-IV): sequencing the most valuable type-strain genomes for metagenomic binning, comparative biology and taxonomic classification.</title>
        <authorList>
            <person name="Goeker M."/>
        </authorList>
    </citation>
    <scope>NUCLEOTIDE SEQUENCE [LARGE SCALE GENOMIC DNA]</scope>
    <source>
        <strain evidence="5 6">DSM 16980</strain>
    </source>
</reference>
<keyword evidence="5" id="KW-0282">Flagellum</keyword>
<dbReference type="PANTHER" id="PTHR39190:SF1">
    <property type="entry name" value="FLAGELLAR ASSEMBLY FACTOR FLIW"/>
    <property type="match status" value="1"/>
</dbReference>
<dbReference type="EMBL" id="JAUSUE010000002">
    <property type="protein sequence ID" value="MDQ0202834.1"/>
    <property type="molecule type" value="Genomic_DNA"/>
</dbReference>
<keyword evidence="3 4" id="KW-0810">Translation regulation</keyword>
<sequence>MKNITTTRFGDIDIDETKIIKFAHGIPSFENQREFLMIPYGESAPFLFLQSVGSPDLAFLMVDPFMFFSNYEFLLDDDTLEELDIKSDEDIMVFSLLTIPNGNIKQTTANLLAPIIINQVNHQAMQVILENSGYTTKHKLTEHIVKIERADEKC</sequence>
<comment type="function">
    <text evidence="4">Acts as an anti-CsrA protein, binds CsrA and prevents it from repressing translation of its target genes, one of which is flagellin. Binds to flagellin and participates in the assembly of the flagellum.</text>
</comment>
<evidence type="ECO:0000313" key="6">
    <source>
        <dbReference type="Proteomes" id="UP001239167"/>
    </source>
</evidence>
<accession>A0ABT9Y4S9</accession>
<dbReference type="RefSeq" id="WP_307222761.1">
    <property type="nucleotide sequence ID" value="NZ_CP116940.1"/>
</dbReference>
<keyword evidence="6" id="KW-1185">Reference proteome</keyword>
<dbReference type="Gene3D" id="2.30.290.10">
    <property type="entry name" value="BH3618-like"/>
    <property type="match status" value="1"/>
</dbReference>
<dbReference type="Proteomes" id="UP001239167">
    <property type="component" value="Unassembled WGS sequence"/>
</dbReference>
<evidence type="ECO:0000256" key="4">
    <source>
        <dbReference type="HAMAP-Rule" id="MF_01185"/>
    </source>
</evidence>
<dbReference type="Pfam" id="PF02623">
    <property type="entry name" value="FliW"/>
    <property type="match status" value="1"/>
</dbReference>
<evidence type="ECO:0000256" key="3">
    <source>
        <dbReference type="ARBA" id="ARBA00022845"/>
    </source>
</evidence>
<dbReference type="PANTHER" id="PTHR39190">
    <property type="entry name" value="FLAGELLAR ASSEMBLY FACTOR FLIW"/>
    <property type="match status" value="1"/>
</dbReference>